<dbReference type="RefSeq" id="WP_089758589.1">
    <property type="nucleotide sequence ID" value="NZ_BKAT01000010.1"/>
</dbReference>
<accession>A0A1H3Y2S8</accession>
<evidence type="ECO:0000313" key="1">
    <source>
        <dbReference type="EMBL" id="SEA05144.1"/>
    </source>
</evidence>
<name>A0A1H3Y2S8_9BACT</name>
<dbReference type="Proteomes" id="UP000199656">
    <property type="component" value="Unassembled WGS sequence"/>
</dbReference>
<dbReference type="AlphaFoldDB" id="A0A1H3Y2S8"/>
<sequence length="92" mass="10690">MEEKSEEWQSFNGTIDMLKKNAATDTHPLSDKDIMEFLDVDAATYEHYQATDQAPEEIFTQLYATYRKYLPAIVTTIRITSCHYPDDDDIFS</sequence>
<evidence type="ECO:0000313" key="2">
    <source>
        <dbReference type="Proteomes" id="UP000199656"/>
    </source>
</evidence>
<protein>
    <submittedName>
        <fullName evidence="1">Uncharacterized protein</fullName>
    </submittedName>
</protein>
<proteinExistence type="predicted"/>
<reference evidence="2" key="1">
    <citation type="submission" date="2016-10" db="EMBL/GenBank/DDBJ databases">
        <authorList>
            <person name="Varghese N."/>
            <person name="Submissions S."/>
        </authorList>
    </citation>
    <scope>NUCLEOTIDE SEQUENCE [LARGE SCALE GENOMIC DNA]</scope>
    <source>
        <strain evidence="2">DSM 23920</strain>
    </source>
</reference>
<gene>
    <name evidence="1" type="ORF">SAMN05660909_00625</name>
</gene>
<dbReference type="EMBL" id="FNRL01000002">
    <property type="protein sequence ID" value="SEA05144.1"/>
    <property type="molecule type" value="Genomic_DNA"/>
</dbReference>
<keyword evidence="2" id="KW-1185">Reference proteome</keyword>
<organism evidence="1 2">
    <name type="scientific">Chitinophaga terrae</name>
    <name type="common">ex Kim and Jung 2007</name>
    <dbReference type="NCBI Taxonomy" id="408074"/>
    <lineage>
        <taxon>Bacteria</taxon>
        <taxon>Pseudomonadati</taxon>
        <taxon>Bacteroidota</taxon>
        <taxon>Chitinophagia</taxon>
        <taxon>Chitinophagales</taxon>
        <taxon>Chitinophagaceae</taxon>
        <taxon>Chitinophaga</taxon>
    </lineage>
</organism>
<dbReference type="STRING" id="408074.SAMN05660909_00625"/>